<evidence type="ECO:0000313" key="3">
    <source>
        <dbReference type="EMBL" id="KOS08001.1"/>
    </source>
</evidence>
<dbReference type="GO" id="GO:0000162">
    <property type="term" value="P:L-tryptophan biosynthetic process"/>
    <property type="evidence" value="ECO:0007669"/>
    <property type="project" value="TreeGrafter"/>
</dbReference>
<dbReference type="EMBL" id="LIYD01000005">
    <property type="protein sequence ID" value="KOS08001.1"/>
    <property type="molecule type" value="Genomic_DNA"/>
</dbReference>
<organism evidence="3 4">
    <name type="scientific">Flavobacterium akiainvivens</name>
    <dbReference type="NCBI Taxonomy" id="1202724"/>
    <lineage>
        <taxon>Bacteria</taxon>
        <taxon>Pseudomonadati</taxon>
        <taxon>Bacteroidota</taxon>
        <taxon>Flavobacteriia</taxon>
        <taxon>Flavobacteriales</taxon>
        <taxon>Flavobacteriaceae</taxon>
        <taxon>Flavobacterium</taxon>
    </lineage>
</organism>
<dbReference type="PANTHER" id="PTHR43418:SF4">
    <property type="entry name" value="MULTIFUNCTIONAL TRYPTOPHAN BIOSYNTHESIS PROTEIN"/>
    <property type="match status" value="1"/>
</dbReference>
<evidence type="ECO:0000313" key="4">
    <source>
        <dbReference type="Proteomes" id="UP000037755"/>
    </source>
</evidence>
<evidence type="ECO:0000259" key="2">
    <source>
        <dbReference type="Pfam" id="PF00117"/>
    </source>
</evidence>
<dbReference type="InterPro" id="IPR006221">
    <property type="entry name" value="TrpG/PapA_dom"/>
</dbReference>
<dbReference type="PATRIC" id="fig|1202724.3.peg.4047"/>
<dbReference type="Pfam" id="PF00117">
    <property type="entry name" value="GATase"/>
    <property type="match status" value="1"/>
</dbReference>
<keyword evidence="1" id="KW-0315">Glutamine amidotransferase</keyword>
<dbReference type="PRINTS" id="PR00096">
    <property type="entry name" value="GATASE"/>
</dbReference>
<dbReference type="Proteomes" id="UP000037755">
    <property type="component" value="Unassembled WGS sequence"/>
</dbReference>
<dbReference type="CDD" id="cd01743">
    <property type="entry name" value="GATase1_Anthranilate_Synthase"/>
    <property type="match status" value="1"/>
</dbReference>
<dbReference type="InterPro" id="IPR029062">
    <property type="entry name" value="Class_I_gatase-like"/>
</dbReference>
<dbReference type="PRINTS" id="PR00097">
    <property type="entry name" value="ANTSNTHASEII"/>
</dbReference>
<dbReference type="RefSeq" id="WP_054409730.1">
    <property type="nucleotide sequence ID" value="NZ_FOYA01000010.1"/>
</dbReference>
<dbReference type="GO" id="GO:0004049">
    <property type="term" value="F:anthranilate synthase activity"/>
    <property type="evidence" value="ECO:0007669"/>
    <property type="project" value="TreeGrafter"/>
</dbReference>
<proteinExistence type="predicted"/>
<accession>A0A0M8MKE6</accession>
<dbReference type="AlphaFoldDB" id="A0A0M8MKE6"/>
<dbReference type="FunFam" id="3.40.50.880:FF:000003">
    <property type="entry name" value="Anthranilate synthase component II"/>
    <property type="match status" value="1"/>
</dbReference>
<dbReference type="Gene3D" id="3.40.50.880">
    <property type="match status" value="1"/>
</dbReference>
<comment type="caution">
    <text evidence="3">The sequence shown here is derived from an EMBL/GenBank/DDBJ whole genome shotgun (WGS) entry which is preliminary data.</text>
</comment>
<keyword evidence="4" id="KW-1185">Reference proteome</keyword>
<dbReference type="STRING" id="1202724.AM493_19540"/>
<dbReference type="GO" id="GO:0005829">
    <property type="term" value="C:cytosol"/>
    <property type="evidence" value="ECO:0007669"/>
    <property type="project" value="TreeGrafter"/>
</dbReference>
<feature type="domain" description="Glutamine amidotransferase" evidence="2">
    <location>
        <begin position="5"/>
        <end position="185"/>
    </location>
</feature>
<dbReference type="PRINTS" id="PR00099">
    <property type="entry name" value="CPSGATASE"/>
</dbReference>
<dbReference type="InterPro" id="IPR050472">
    <property type="entry name" value="Anth_synth/Amidotransfase"/>
</dbReference>
<dbReference type="OrthoDB" id="9786812at2"/>
<reference evidence="3 4" key="1">
    <citation type="submission" date="2015-08" db="EMBL/GenBank/DDBJ databases">
        <title>Whole genome sequence of Flavobacterium akiainvivens IK-1T, from decaying Wikstroemia oahuensis, an endemic Hawaiian shrub.</title>
        <authorList>
            <person name="Wan X."/>
            <person name="Hou S."/>
            <person name="Saito J."/>
            <person name="Donachie S."/>
        </authorList>
    </citation>
    <scope>NUCLEOTIDE SEQUENCE [LARGE SCALE GENOMIC DNA]</scope>
    <source>
        <strain evidence="3 4">IK-1</strain>
    </source>
</reference>
<sequence>MKIGIIDNFDSFVYNLVRYVRETDGVEVIVQRNNAVDYNELDTCDALLLSPGPGIPSEAGELLEVIKRYSGKKKILGVCLGHQAIAEVFGGRLEQCPAPVHGKATDMTVITADPLFAGLPQTLPVGRYHSWKITPQGSPHLIITAQTEDGTVMALRHATHPTCGVQFHPESVLTPQGRQIIENWVREPFYILNEEDSFTK</sequence>
<evidence type="ECO:0000256" key="1">
    <source>
        <dbReference type="ARBA" id="ARBA00022962"/>
    </source>
</evidence>
<gene>
    <name evidence="3" type="ORF">AM493_19540</name>
</gene>
<dbReference type="PANTHER" id="PTHR43418">
    <property type="entry name" value="MULTIFUNCTIONAL TRYPTOPHAN BIOSYNTHESIS PROTEIN-RELATED"/>
    <property type="match status" value="1"/>
</dbReference>
<dbReference type="PROSITE" id="PS51273">
    <property type="entry name" value="GATASE_TYPE_1"/>
    <property type="match status" value="1"/>
</dbReference>
<name>A0A0M8MKE6_9FLAO</name>
<dbReference type="SUPFAM" id="SSF52317">
    <property type="entry name" value="Class I glutamine amidotransferase-like"/>
    <property type="match status" value="1"/>
</dbReference>
<protein>
    <submittedName>
        <fullName evidence="3">Anthranilate synthase subunit II</fullName>
    </submittedName>
</protein>
<dbReference type="InterPro" id="IPR017926">
    <property type="entry name" value="GATASE"/>
</dbReference>
<dbReference type="NCBIfam" id="TIGR00566">
    <property type="entry name" value="trpG_papA"/>
    <property type="match status" value="1"/>
</dbReference>